<dbReference type="HOGENOM" id="CLU_075817_4_1_11"/>
<dbReference type="PANTHER" id="PTHR40763">
    <property type="entry name" value="MEMBRANE PROTEIN-RELATED"/>
    <property type="match status" value="1"/>
</dbReference>
<name>W5TSN2_9NOCA</name>
<reference evidence="2 3" key="1">
    <citation type="journal article" date="2014" name="Appl. Environ. Microbiol.">
        <title>Insights into the Microbial Degradation of Rubber and Gutta-Percha by Analysis of the Complete Genome of Nocardia nova SH22a.</title>
        <authorList>
            <person name="Luo Q."/>
            <person name="Hiessl S."/>
            <person name="Poehlein A."/>
            <person name="Daniel R."/>
            <person name="Steinbuchel A."/>
        </authorList>
    </citation>
    <scope>NUCLEOTIDE SEQUENCE [LARGE SCALE GENOMIC DNA]</scope>
    <source>
        <strain evidence="2">SH22a</strain>
    </source>
</reference>
<dbReference type="Pfam" id="PF08044">
    <property type="entry name" value="DUF1707"/>
    <property type="match status" value="1"/>
</dbReference>
<dbReference type="eggNOG" id="COG4758">
    <property type="taxonomic scope" value="Bacteria"/>
</dbReference>
<gene>
    <name evidence="2" type="ORF">NONO_c74540</name>
</gene>
<organism evidence="2 3">
    <name type="scientific">Nocardia nova SH22a</name>
    <dbReference type="NCBI Taxonomy" id="1415166"/>
    <lineage>
        <taxon>Bacteria</taxon>
        <taxon>Bacillati</taxon>
        <taxon>Actinomycetota</taxon>
        <taxon>Actinomycetes</taxon>
        <taxon>Mycobacteriales</taxon>
        <taxon>Nocardiaceae</taxon>
        <taxon>Nocardia</taxon>
    </lineage>
</organism>
<evidence type="ECO:0000313" key="3">
    <source>
        <dbReference type="Proteomes" id="UP000019150"/>
    </source>
</evidence>
<dbReference type="AlphaFoldDB" id="W5TSN2"/>
<keyword evidence="3" id="KW-1185">Reference proteome</keyword>
<feature type="domain" description="DUF1707" evidence="1">
    <location>
        <begin position="38"/>
        <end position="90"/>
    </location>
</feature>
<dbReference type="PANTHER" id="PTHR40763:SF5">
    <property type="entry name" value="MEMBRANE PROTEIN"/>
    <property type="match status" value="1"/>
</dbReference>
<proteinExistence type="predicted"/>
<dbReference type="STRING" id="1415166.NONO_c74540"/>
<protein>
    <recommendedName>
        <fullName evidence="1">DUF1707 domain-containing protein</fullName>
    </recommendedName>
</protein>
<dbReference type="Proteomes" id="UP000019150">
    <property type="component" value="Chromosome"/>
</dbReference>
<accession>W5TSN2</accession>
<dbReference type="EMBL" id="CP006850">
    <property type="protein sequence ID" value="AHH22209.1"/>
    <property type="molecule type" value="Genomic_DNA"/>
</dbReference>
<evidence type="ECO:0000313" key="2">
    <source>
        <dbReference type="EMBL" id="AHH22209.1"/>
    </source>
</evidence>
<sequence length="249" mass="25904">MCAGARVGSLVDMGGETVSTPGVGSVPPAGGAVGDRDLRVSDAEREHVGGLLQRAVGLGMLSLGEFSERMDTALAAKTRGELNAVLVDLPGIRLAGQPNPVPAAGPPNGRAWTPAASRWGSQSSDSGTVTLRPRLSGLTRKGPWQVPAVIEINSFLSGTTLDFTQAVMSTQVVEIRVDDFCSSLNLILPGAATVDLNGVELIGSSTNNKVRTGPPIGPLHIVVHGRIRFSSINAKHPFGVQWKKLVSGF</sequence>
<dbReference type="KEGG" id="nno:NONO_c74540"/>
<dbReference type="InterPro" id="IPR012551">
    <property type="entry name" value="DUF1707_SHOCT-like"/>
</dbReference>
<evidence type="ECO:0000259" key="1">
    <source>
        <dbReference type="Pfam" id="PF08044"/>
    </source>
</evidence>
<dbReference type="PATRIC" id="fig|1415166.3.peg.7648"/>